<reference evidence="2 3" key="1">
    <citation type="submission" date="2021-04" db="EMBL/GenBank/DDBJ databases">
        <authorList>
            <person name="Ivanova A."/>
        </authorList>
    </citation>
    <scope>NUCLEOTIDE SEQUENCE [LARGE SCALE GENOMIC DNA]</scope>
    <source>
        <strain evidence="2 3">G18</strain>
    </source>
</reference>
<dbReference type="Proteomes" id="UP000676565">
    <property type="component" value="Unassembled WGS sequence"/>
</dbReference>
<name>A0ABS5C2X9_9BACT</name>
<sequence>MPLIDCPACGHRISSEAVACPQCGHPNRPAQSSPAPQTGPTCCRCSALATTRCQGCNMFCCPRHVQSIYVQHGRGGANELRCPSCYESAMTLTIFGFVFAAVVVVIMLIVVTGMSSR</sequence>
<feature type="transmembrane region" description="Helical" evidence="1">
    <location>
        <begin position="89"/>
        <end position="111"/>
    </location>
</feature>
<organism evidence="2 3">
    <name type="scientific">Gemmata palustris</name>
    <dbReference type="NCBI Taxonomy" id="2822762"/>
    <lineage>
        <taxon>Bacteria</taxon>
        <taxon>Pseudomonadati</taxon>
        <taxon>Planctomycetota</taxon>
        <taxon>Planctomycetia</taxon>
        <taxon>Gemmatales</taxon>
        <taxon>Gemmataceae</taxon>
        <taxon>Gemmata</taxon>
    </lineage>
</organism>
<proteinExistence type="predicted"/>
<keyword evidence="3" id="KW-1185">Reference proteome</keyword>
<keyword evidence="1" id="KW-0472">Membrane</keyword>
<comment type="caution">
    <text evidence="2">The sequence shown here is derived from an EMBL/GenBank/DDBJ whole genome shotgun (WGS) entry which is preliminary data.</text>
</comment>
<dbReference type="RefSeq" id="WP_210661558.1">
    <property type="nucleotide sequence ID" value="NZ_JAGKQQ010000001.1"/>
</dbReference>
<protein>
    <submittedName>
        <fullName evidence="2">Zinc-ribbon domain-containing protein</fullName>
    </submittedName>
</protein>
<accession>A0ABS5C2X9</accession>
<gene>
    <name evidence="2" type="ORF">J8F10_34285</name>
</gene>
<evidence type="ECO:0000256" key="1">
    <source>
        <dbReference type="SAM" id="Phobius"/>
    </source>
</evidence>
<dbReference type="EMBL" id="JAGKQQ010000001">
    <property type="protein sequence ID" value="MBP3960325.1"/>
    <property type="molecule type" value="Genomic_DNA"/>
</dbReference>
<evidence type="ECO:0000313" key="2">
    <source>
        <dbReference type="EMBL" id="MBP3960325.1"/>
    </source>
</evidence>
<keyword evidence="1" id="KW-0812">Transmembrane</keyword>
<evidence type="ECO:0000313" key="3">
    <source>
        <dbReference type="Proteomes" id="UP000676565"/>
    </source>
</evidence>
<keyword evidence="1" id="KW-1133">Transmembrane helix</keyword>